<keyword evidence="2" id="KW-0677">Repeat</keyword>
<dbReference type="Gene3D" id="2.130.10.10">
    <property type="entry name" value="YVTN repeat-like/Quinoprotein amine dehydrogenase"/>
    <property type="match status" value="2"/>
</dbReference>
<reference evidence="6 7" key="1">
    <citation type="submission" date="2018-04" db="EMBL/GenBank/DDBJ databases">
        <title>The genome of golden apple snail Pomacea canaliculata provides insight into stress tolerance and invasive adaptation.</title>
        <authorList>
            <person name="Liu C."/>
            <person name="Liu B."/>
            <person name="Ren Y."/>
            <person name="Zhang Y."/>
            <person name="Wang H."/>
            <person name="Li S."/>
            <person name="Jiang F."/>
            <person name="Yin L."/>
            <person name="Zhang G."/>
            <person name="Qian W."/>
            <person name="Fan W."/>
        </authorList>
    </citation>
    <scope>NUCLEOTIDE SEQUENCE [LARGE SCALE GENOMIC DNA]</scope>
    <source>
        <strain evidence="6">SZHN2017</strain>
        <tissue evidence="6">Muscle</tissue>
    </source>
</reference>
<comment type="caution">
    <text evidence="6">The sequence shown here is derived from an EMBL/GenBank/DDBJ whole genome shotgun (WGS) entry which is preliminary data.</text>
</comment>
<name>A0A2T7NGU6_POMCA</name>
<dbReference type="CDD" id="cd06071">
    <property type="entry name" value="Beach"/>
    <property type="match status" value="1"/>
</dbReference>
<dbReference type="PROSITE" id="PS51783">
    <property type="entry name" value="PH_BEACH"/>
    <property type="match status" value="1"/>
</dbReference>
<evidence type="ECO:0000256" key="1">
    <source>
        <dbReference type="ARBA" id="ARBA00022574"/>
    </source>
</evidence>
<dbReference type="Pfam" id="PF00400">
    <property type="entry name" value="WD40"/>
    <property type="match status" value="4"/>
</dbReference>
<dbReference type="PROSITE" id="PS50294">
    <property type="entry name" value="WD_REPEATS_REGION"/>
    <property type="match status" value="3"/>
</dbReference>
<feature type="domain" description="BEACH" evidence="4">
    <location>
        <begin position="206"/>
        <end position="496"/>
    </location>
</feature>
<dbReference type="PROSITE" id="PS50082">
    <property type="entry name" value="WD_REPEATS_2"/>
    <property type="match status" value="4"/>
</dbReference>
<feature type="repeat" description="WD" evidence="3">
    <location>
        <begin position="820"/>
        <end position="852"/>
    </location>
</feature>
<dbReference type="Gene3D" id="1.10.1540.10">
    <property type="entry name" value="BEACH domain"/>
    <property type="match status" value="1"/>
</dbReference>
<dbReference type="Pfam" id="PF25400">
    <property type="entry name" value="PH_FAN"/>
    <property type="match status" value="1"/>
</dbReference>
<sequence>MQNVKVIEEHQVGLLSKIDKILKITSDQCVEMKKNNIIAPFGFKKGLADYFFRLNYATLDDALGPICQIHRASTLPPAEQAAMISVIVLSRRSRVKFNTSWLEDLYENILLETQADRITPLATNPGRIMLTSSRLYFQPFNNIDRWPVLKIRIKDIRQIILRRFLLRQLGVEIECCDTAPVTHLYLAMKTEADRNEFYEKITHLEELQLEERRQEDMTLRWQSGITSNYDYLLYLNSMADRSFNDLTQYPVMPWVVQDYHSSQLDLDDESTFRDLTNKLSVRGSEDLFVCIFCVNQERLPDLPEPKFLYGSHYSNPGYVLFFLARIAPEYVLCLQNGRFDHPDRMFNSIQDTWTNCLTGASDFKELIPEFYAGSGEFLVHNGVINFGFRNDGRPVGDVSLPPWASDPKDFICKLQEALESDYVSRHLHLWIDLIFGYKQHGEAAMEADNVFHYLTYEGSVDLQRIKDLNERACLETQIMEFGQTPKQLFTSPHPQRLTSGPIPRPLVAHSVSLHIKPEVQVVSNVHLEGGDAPSLMQTNLSVDVADKQDDKEEGTAVNFKNFDSLTPQLEYTLHKNIVTAVHMSADEKNIFSVSHDGLLKMYSLEEQRQLRSVNLSSMPLSSCVVMPDNKTIIAGSWDNNVIEYGSVQETLQAHDDAVSCIMWMERVLYTASWDGTVKMWQLEEEQDSVTHSEYLGQLDHEDGVLCMDTQASCRRLVTGSRDGHLALWDLDHCYLVSSISLHDGPINACYMCLESRRIVTCGADRLLKVTDMDTMTEMFAKDLTHPVLCIGALGSLLVTGNAAGLLQVWDMDVGQVVAQLEAHKGGITSIDTRGVLLSGGEDRCIRLWKPGP</sequence>
<evidence type="ECO:0008006" key="8">
    <source>
        <dbReference type="Google" id="ProtNLM"/>
    </source>
</evidence>
<dbReference type="InterPro" id="IPR036322">
    <property type="entry name" value="WD40_repeat_dom_sf"/>
</dbReference>
<dbReference type="PANTHER" id="PTHR13743">
    <property type="entry name" value="BEIGE/BEACH-RELATED"/>
    <property type="match status" value="1"/>
</dbReference>
<proteinExistence type="predicted"/>
<gene>
    <name evidence="6" type="ORF">C0Q70_18530</name>
</gene>
<organism evidence="6 7">
    <name type="scientific">Pomacea canaliculata</name>
    <name type="common">Golden apple snail</name>
    <dbReference type="NCBI Taxonomy" id="400727"/>
    <lineage>
        <taxon>Eukaryota</taxon>
        <taxon>Metazoa</taxon>
        <taxon>Spiralia</taxon>
        <taxon>Lophotrochozoa</taxon>
        <taxon>Mollusca</taxon>
        <taxon>Gastropoda</taxon>
        <taxon>Caenogastropoda</taxon>
        <taxon>Architaenioglossa</taxon>
        <taxon>Ampullarioidea</taxon>
        <taxon>Ampullariidae</taxon>
        <taxon>Pomacea</taxon>
    </lineage>
</organism>
<protein>
    <recommendedName>
        <fullName evidence="8">BEACH domain-containing protein</fullName>
    </recommendedName>
</protein>
<dbReference type="STRING" id="400727.A0A2T7NGU6"/>
<dbReference type="InterPro" id="IPR015943">
    <property type="entry name" value="WD40/YVTN_repeat-like_dom_sf"/>
</dbReference>
<dbReference type="PROSITE" id="PS00678">
    <property type="entry name" value="WD_REPEATS_1"/>
    <property type="match status" value="1"/>
</dbReference>
<evidence type="ECO:0000259" key="4">
    <source>
        <dbReference type="PROSITE" id="PS50197"/>
    </source>
</evidence>
<keyword evidence="1 3" id="KW-0853">WD repeat</keyword>
<dbReference type="InterPro" id="IPR057496">
    <property type="entry name" value="FAN-like_PH"/>
</dbReference>
<dbReference type="CDD" id="cd00200">
    <property type="entry name" value="WD40"/>
    <property type="match status" value="1"/>
</dbReference>
<dbReference type="InterPro" id="IPR023362">
    <property type="entry name" value="PH-BEACH_dom"/>
</dbReference>
<dbReference type="EMBL" id="PZQS01000012">
    <property type="protein sequence ID" value="PVD20376.1"/>
    <property type="molecule type" value="Genomic_DNA"/>
</dbReference>
<dbReference type="OrthoDB" id="26681at2759"/>
<evidence type="ECO:0000313" key="7">
    <source>
        <dbReference type="Proteomes" id="UP000245119"/>
    </source>
</evidence>
<accession>A0A2T7NGU6</accession>
<evidence type="ECO:0000256" key="2">
    <source>
        <dbReference type="ARBA" id="ARBA00022737"/>
    </source>
</evidence>
<dbReference type="Pfam" id="PF02138">
    <property type="entry name" value="Beach"/>
    <property type="match status" value="1"/>
</dbReference>
<feature type="repeat" description="WD" evidence="3">
    <location>
        <begin position="697"/>
        <end position="731"/>
    </location>
</feature>
<dbReference type="SUPFAM" id="SSF50978">
    <property type="entry name" value="WD40 repeat-like"/>
    <property type="match status" value="1"/>
</dbReference>
<dbReference type="PANTHER" id="PTHR13743:SF123">
    <property type="entry name" value="PROTEIN FAN"/>
    <property type="match status" value="1"/>
</dbReference>
<dbReference type="PROSITE" id="PS50197">
    <property type="entry name" value="BEACH"/>
    <property type="match status" value="1"/>
</dbReference>
<dbReference type="InterPro" id="IPR011993">
    <property type="entry name" value="PH-like_dom_sf"/>
</dbReference>
<dbReference type="InterPro" id="IPR020472">
    <property type="entry name" value="WD40_PAC1"/>
</dbReference>
<dbReference type="InterPro" id="IPR001680">
    <property type="entry name" value="WD40_rpt"/>
</dbReference>
<dbReference type="SUPFAM" id="SSF50729">
    <property type="entry name" value="PH domain-like"/>
    <property type="match status" value="1"/>
</dbReference>
<dbReference type="InterPro" id="IPR050865">
    <property type="entry name" value="BEACH_Domain"/>
</dbReference>
<dbReference type="PRINTS" id="PR00320">
    <property type="entry name" value="GPROTEINBRPT"/>
</dbReference>
<feature type="repeat" description="WD" evidence="3">
    <location>
        <begin position="651"/>
        <end position="690"/>
    </location>
</feature>
<dbReference type="InterPro" id="IPR036372">
    <property type="entry name" value="BEACH_dom_sf"/>
</dbReference>
<dbReference type="SMART" id="SM00320">
    <property type="entry name" value="WD40"/>
    <property type="match status" value="7"/>
</dbReference>
<feature type="repeat" description="WD" evidence="3">
    <location>
        <begin position="571"/>
        <end position="612"/>
    </location>
</feature>
<dbReference type="SUPFAM" id="SSF81837">
    <property type="entry name" value="BEACH domain"/>
    <property type="match status" value="1"/>
</dbReference>
<evidence type="ECO:0000256" key="3">
    <source>
        <dbReference type="PROSITE-ProRule" id="PRU00221"/>
    </source>
</evidence>
<evidence type="ECO:0000313" key="6">
    <source>
        <dbReference type="EMBL" id="PVD20376.1"/>
    </source>
</evidence>
<dbReference type="AlphaFoldDB" id="A0A2T7NGU6"/>
<dbReference type="Proteomes" id="UP000245119">
    <property type="component" value="Linkage Group LG12"/>
</dbReference>
<keyword evidence="7" id="KW-1185">Reference proteome</keyword>
<dbReference type="InterPro" id="IPR019775">
    <property type="entry name" value="WD40_repeat_CS"/>
</dbReference>
<evidence type="ECO:0000259" key="5">
    <source>
        <dbReference type="PROSITE" id="PS51783"/>
    </source>
</evidence>
<dbReference type="InterPro" id="IPR000409">
    <property type="entry name" value="BEACH_dom"/>
</dbReference>
<dbReference type="Gene3D" id="2.30.29.30">
    <property type="entry name" value="Pleckstrin-homology domain (PH domain)/Phosphotyrosine-binding domain (PTB)"/>
    <property type="match status" value="1"/>
</dbReference>
<feature type="domain" description="BEACH-type PH" evidence="5">
    <location>
        <begin position="104"/>
        <end position="202"/>
    </location>
</feature>
<dbReference type="SMART" id="SM01026">
    <property type="entry name" value="Beach"/>
    <property type="match status" value="1"/>
</dbReference>